<keyword evidence="3" id="KW-1003">Cell membrane</keyword>
<proteinExistence type="inferred from homology"/>
<dbReference type="OrthoDB" id="9791874at2"/>
<evidence type="ECO:0000313" key="10">
    <source>
        <dbReference type="Proteomes" id="UP000312032"/>
    </source>
</evidence>
<feature type="transmembrane region" description="Helical" evidence="7">
    <location>
        <begin position="152"/>
        <end position="170"/>
    </location>
</feature>
<evidence type="ECO:0000259" key="8">
    <source>
        <dbReference type="Pfam" id="PF03458"/>
    </source>
</evidence>
<dbReference type="Proteomes" id="UP000312032">
    <property type="component" value="Unassembled WGS sequence"/>
</dbReference>
<feature type="domain" description="Glycine transporter" evidence="8">
    <location>
        <begin position="95"/>
        <end position="167"/>
    </location>
</feature>
<reference evidence="9 10" key="1">
    <citation type="submission" date="2019-06" db="EMBL/GenBank/DDBJ databases">
        <authorList>
            <person name="Li J."/>
        </authorList>
    </citation>
    <scope>NUCLEOTIDE SEQUENCE [LARGE SCALE GENOMIC DNA]</scope>
    <source>
        <strain evidence="9 10">LMG 28165</strain>
    </source>
</reference>
<keyword evidence="5 7" id="KW-1133">Transmembrane helix</keyword>
<keyword evidence="6 7" id="KW-0472">Membrane</keyword>
<feature type="transmembrane region" description="Helical" evidence="7">
    <location>
        <begin position="176"/>
        <end position="193"/>
    </location>
</feature>
<keyword evidence="10" id="KW-1185">Reference proteome</keyword>
<evidence type="ECO:0000256" key="5">
    <source>
        <dbReference type="ARBA" id="ARBA00022989"/>
    </source>
</evidence>
<evidence type="ECO:0000256" key="7">
    <source>
        <dbReference type="SAM" id="Phobius"/>
    </source>
</evidence>
<evidence type="ECO:0000256" key="4">
    <source>
        <dbReference type="ARBA" id="ARBA00022692"/>
    </source>
</evidence>
<evidence type="ECO:0000256" key="3">
    <source>
        <dbReference type="ARBA" id="ARBA00022475"/>
    </source>
</evidence>
<comment type="subcellular location">
    <subcellularLocation>
        <location evidence="1">Cell membrane</location>
        <topology evidence="1">Multi-pass membrane protein</topology>
    </subcellularLocation>
</comment>
<dbReference type="GO" id="GO:0005886">
    <property type="term" value="C:plasma membrane"/>
    <property type="evidence" value="ECO:0007669"/>
    <property type="project" value="UniProtKB-SubCell"/>
</dbReference>
<feature type="transmembrane region" description="Helical" evidence="7">
    <location>
        <begin position="66"/>
        <end position="85"/>
    </location>
</feature>
<name>A0A5C4U681_9CORY</name>
<dbReference type="PANTHER" id="PTHR30506:SF3">
    <property type="entry name" value="UPF0126 INNER MEMBRANE PROTEIN YADS-RELATED"/>
    <property type="match status" value="1"/>
</dbReference>
<feature type="transmembrane region" description="Helical" evidence="7">
    <location>
        <begin position="6"/>
        <end position="26"/>
    </location>
</feature>
<protein>
    <submittedName>
        <fullName evidence="9">Trimeric intracellular cation channel family protein</fullName>
    </submittedName>
</protein>
<dbReference type="PANTHER" id="PTHR30506">
    <property type="entry name" value="INNER MEMBRANE PROTEIN"/>
    <property type="match status" value="1"/>
</dbReference>
<comment type="similarity">
    <text evidence="2">Belongs to the UPF0126 family.</text>
</comment>
<dbReference type="Pfam" id="PF03458">
    <property type="entry name" value="Gly_transporter"/>
    <property type="match status" value="2"/>
</dbReference>
<evidence type="ECO:0000256" key="2">
    <source>
        <dbReference type="ARBA" id="ARBA00008193"/>
    </source>
</evidence>
<dbReference type="RefSeq" id="WP_139465309.1">
    <property type="nucleotide sequence ID" value="NZ_VDHJ01000005.1"/>
</dbReference>
<feature type="transmembrane region" description="Helical" evidence="7">
    <location>
        <begin position="119"/>
        <end position="140"/>
    </location>
</feature>
<feature type="domain" description="Glycine transporter" evidence="8">
    <location>
        <begin position="10"/>
        <end position="81"/>
    </location>
</feature>
<keyword evidence="4 7" id="KW-0812">Transmembrane</keyword>
<dbReference type="InterPro" id="IPR005115">
    <property type="entry name" value="Gly_transporter"/>
</dbReference>
<accession>A0A5C4U681</accession>
<sequence length="266" mass="29000">MNTEALLVVTYIVGITAEAITAALSAGRLKMDWFGVIALASITALGGGTLRVVLLDDYPMTWVEHPIYLVIVVVAALATWQMAFLMPHFRRLFLVADAVGLATFSVLGTKAALELGHGFIIASVAATVTGVSGGVMRDIMSDRVPLVFSQEIYAAVSILTAALYIILLEAGVDEHWVIIISLVVAFGVRLLAIKSHKHFPQFHYQGRDTPVDPRLRLSAQFVRRGVRSAARRAGQLRIEASNYSLMDRFSSSTNAREQKWTVGEDS</sequence>
<evidence type="ECO:0000256" key="1">
    <source>
        <dbReference type="ARBA" id="ARBA00004651"/>
    </source>
</evidence>
<organism evidence="9 10">
    <name type="scientific">Corynebacterium tapiri</name>
    <dbReference type="NCBI Taxonomy" id="1448266"/>
    <lineage>
        <taxon>Bacteria</taxon>
        <taxon>Bacillati</taxon>
        <taxon>Actinomycetota</taxon>
        <taxon>Actinomycetes</taxon>
        <taxon>Mycobacteriales</taxon>
        <taxon>Corynebacteriaceae</taxon>
        <taxon>Corynebacterium</taxon>
    </lineage>
</organism>
<gene>
    <name evidence="9" type="ORF">FHE74_04490</name>
</gene>
<dbReference type="EMBL" id="VDHJ01000005">
    <property type="protein sequence ID" value="TNL98464.1"/>
    <property type="molecule type" value="Genomic_DNA"/>
</dbReference>
<evidence type="ECO:0000256" key="6">
    <source>
        <dbReference type="ARBA" id="ARBA00023136"/>
    </source>
</evidence>
<feature type="transmembrane region" description="Helical" evidence="7">
    <location>
        <begin position="33"/>
        <end position="54"/>
    </location>
</feature>
<evidence type="ECO:0000313" key="9">
    <source>
        <dbReference type="EMBL" id="TNL98464.1"/>
    </source>
</evidence>
<comment type="caution">
    <text evidence="9">The sequence shown here is derived from an EMBL/GenBank/DDBJ whole genome shotgun (WGS) entry which is preliminary data.</text>
</comment>
<dbReference type="AlphaFoldDB" id="A0A5C4U681"/>